<feature type="binding site" evidence="2">
    <location>
        <position position="110"/>
    </location>
    <ligand>
        <name>Mn(2+)</name>
        <dbReference type="ChEBI" id="CHEBI:29035"/>
        <label>2</label>
    </ligand>
</feature>
<dbReference type="PANTHER" id="PTHR11014">
    <property type="entry name" value="PEPTIDASE M20 FAMILY MEMBER"/>
    <property type="match status" value="1"/>
</dbReference>
<dbReference type="SUPFAM" id="SSF53187">
    <property type="entry name" value="Zn-dependent exopeptidases"/>
    <property type="match status" value="1"/>
</dbReference>
<dbReference type="InterPro" id="IPR002933">
    <property type="entry name" value="Peptidase_M20"/>
</dbReference>
<dbReference type="GO" id="GO:0019877">
    <property type="term" value="P:diaminopimelate biosynthetic process"/>
    <property type="evidence" value="ECO:0007669"/>
    <property type="project" value="UniProtKB-ARBA"/>
</dbReference>
<comment type="cofactor">
    <cofactor evidence="2">
        <name>Mn(2+)</name>
        <dbReference type="ChEBI" id="CHEBI:29035"/>
    </cofactor>
    <text evidence="2">The Mn(2+) ion enhances activity.</text>
</comment>
<dbReference type="Pfam" id="PF07687">
    <property type="entry name" value="M20_dimer"/>
    <property type="match status" value="1"/>
</dbReference>
<dbReference type="CDD" id="cd03886">
    <property type="entry name" value="M20_Acy1"/>
    <property type="match status" value="1"/>
</dbReference>
<feature type="binding site" evidence="2">
    <location>
        <position position="108"/>
    </location>
    <ligand>
        <name>Mn(2+)</name>
        <dbReference type="ChEBI" id="CHEBI:29035"/>
        <label>2</label>
    </ligand>
</feature>
<dbReference type="InterPro" id="IPR017439">
    <property type="entry name" value="Amidohydrolase"/>
</dbReference>
<dbReference type="PANTHER" id="PTHR11014:SF63">
    <property type="entry name" value="METALLOPEPTIDASE, PUTATIVE (AFU_ORTHOLOGUE AFUA_6G09600)-RELATED"/>
    <property type="match status" value="1"/>
</dbReference>
<dbReference type="NCBIfam" id="TIGR01891">
    <property type="entry name" value="amidohydrolases"/>
    <property type="match status" value="1"/>
</dbReference>
<dbReference type="Proteomes" id="UP001161325">
    <property type="component" value="Unassembled WGS sequence"/>
</dbReference>
<name>A0AA37V2A2_9BACT</name>
<keyword evidence="2" id="KW-0464">Manganese</keyword>
<keyword evidence="1" id="KW-0378">Hydrolase</keyword>
<dbReference type="SUPFAM" id="SSF55031">
    <property type="entry name" value="Bacterial exopeptidase dimerisation domain"/>
    <property type="match status" value="1"/>
</dbReference>
<feature type="domain" description="Peptidase M20 dimerisation" evidence="3">
    <location>
        <begin position="192"/>
        <end position="282"/>
    </location>
</feature>
<gene>
    <name evidence="4" type="ORF">rosag_14700</name>
</gene>
<feature type="binding site" evidence="2">
    <location>
        <position position="142"/>
    </location>
    <ligand>
        <name>Mn(2+)</name>
        <dbReference type="ChEBI" id="CHEBI:29035"/>
        <label>2</label>
    </ligand>
</feature>
<accession>A0AA37V2A2</accession>
<dbReference type="Gene3D" id="3.40.630.10">
    <property type="entry name" value="Zn peptidases"/>
    <property type="match status" value="1"/>
</dbReference>
<evidence type="ECO:0000313" key="5">
    <source>
        <dbReference type="Proteomes" id="UP001161325"/>
    </source>
</evidence>
<keyword evidence="5" id="KW-1185">Reference proteome</keyword>
<dbReference type="PIRSF" id="PIRSF005962">
    <property type="entry name" value="Pept_M20D_amidohydro"/>
    <property type="match status" value="1"/>
</dbReference>
<evidence type="ECO:0000313" key="4">
    <source>
        <dbReference type="EMBL" id="GLC24957.1"/>
    </source>
</evidence>
<evidence type="ECO:0000259" key="3">
    <source>
        <dbReference type="Pfam" id="PF07687"/>
    </source>
</evidence>
<evidence type="ECO:0000256" key="2">
    <source>
        <dbReference type="PIRSR" id="PIRSR005962-1"/>
    </source>
</evidence>
<dbReference type="EMBL" id="BRXS01000002">
    <property type="protein sequence ID" value="GLC24957.1"/>
    <property type="molecule type" value="Genomic_DNA"/>
</dbReference>
<dbReference type="FunFam" id="3.30.70.360:FF:000001">
    <property type="entry name" value="N-acetyldiaminopimelate deacetylase"/>
    <property type="match status" value="1"/>
</dbReference>
<protein>
    <submittedName>
        <fullName evidence="4">Peptidase M20</fullName>
    </submittedName>
</protein>
<dbReference type="AlphaFoldDB" id="A0AA37V2A2"/>
<organism evidence="4 5">
    <name type="scientific">Roseisolibacter agri</name>
    <dbReference type="NCBI Taxonomy" id="2014610"/>
    <lineage>
        <taxon>Bacteria</taxon>
        <taxon>Pseudomonadati</taxon>
        <taxon>Gemmatimonadota</taxon>
        <taxon>Gemmatimonadia</taxon>
        <taxon>Gemmatimonadales</taxon>
        <taxon>Gemmatimonadaceae</taxon>
        <taxon>Roseisolibacter</taxon>
    </lineage>
</organism>
<dbReference type="GO" id="GO:0046872">
    <property type="term" value="F:metal ion binding"/>
    <property type="evidence" value="ECO:0007669"/>
    <property type="project" value="UniProtKB-KW"/>
</dbReference>
<feature type="binding site" evidence="2">
    <location>
        <position position="365"/>
    </location>
    <ligand>
        <name>Mn(2+)</name>
        <dbReference type="ChEBI" id="CHEBI:29035"/>
        <label>2</label>
    </ligand>
</feature>
<reference evidence="4" key="1">
    <citation type="submission" date="2022-08" db="EMBL/GenBank/DDBJ databases">
        <title>Draft genome sequencing of Roseisolibacter agri AW1220.</title>
        <authorList>
            <person name="Tobiishi Y."/>
            <person name="Tonouchi A."/>
        </authorList>
    </citation>
    <scope>NUCLEOTIDE SEQUENCE</scope>
    <source>
        <strain evidence="4">AW1220</strain>
    </source>
</reference>
<dbReference type="InterPro" id="IPR036264">
    <property type="entry name" value="Bact_exopeptidase_dim_dom"/>
</dbReference>
<evidence type="ECO:0000256" key="1">
    <source>
        <dbReference type="ARBA" id="ARBA00022801"/>
    </source>
</evidence>
<dbReference type="Pfam" id="PF01546">
    <property type="entry name" value="Peptidase_M20"/>
    <property type="match status" value="1"/>
</dbReference>
<dbReference type="RefSeq" id="WP_284349400.1">
    <property type="nucleotide sequence ID" value="NZ_BRXS01000002.1"/>
</dbReference>
<comment type="caution">
    <text evidence="4">The sequence shown here is derived from an EMBL/GenBank/DDBJ whole genome shotgun (WGS) entry which is preliminary data.</text>
</comment>
<dbReference type="InterPro" id="IPR011650">
    <property type="entry name" value="Peptidase_M20_dimer"/>
</dbReference>
<dbReference type="GO" id="GO:0050118">
    <property type="term" value="F:N-acetyldiaminopimelate deacetylase activity"/>
    <property type="evidence" value="ECO:0007669"/>
    <property type="project" value="UniProtKB-ARBA"/>
</dbReference>
<dbReference type="Gene3D" id="3.30.70.360">
    <property type="match status" value="1"/>
</dbReference>
<sequence length="400" mass="40935">MSDVPEKLAALFPPDRADALVALRRDLHRHPELSFAETRTAGALERALAPLRPASIDRVAGTGVVARIRGRDPGAPVVAVRGDIDALPIHEATGLEYASVHDGVMHACGHDVHASWAVGAAHLLAERPAAGDVLVVLQPAEETGTGAAAILASGALDDVRAIFGAHVDRRFAVGEVVAQAGPLAAAADDFFVELLGRGAHGARPHESADPVVGAAALVTALQTIVSRRVNPAIPAVVTVATLQAGTAPNVIAERATMSGTLRAVDPATRTLLASEVRRIADGIAAAHGLTANVRIDLGPPPIVNPERPAAWARTAAESLLGADAIVPLGITNMGGEDFAYYMERIPGCFLRVGAREPGGAPTPAHTPQYHAAEASLFVGAAVLAESARVASAALAGGERA</sequence>
<keyword evidence="2" id="KW-0479">Metal-binding</keyword>
<proteinExistence type="predicted"/>
<feature type="binding site" evidence="2">
    <location>
        <position position="166"/>
    </location>
    <ligand>
        <name>Mn(2+)</name>
        <dbReference type="ChEBI" id="CHEBI:29035"/>
        <label>2</label>
    </ligand>
</feature>